<dbReference type="EMBL" id="DYUC01000082">
    <property type="protein sequence ID" value="HJG86989.1"/>
    <property type="molecule type" value="Genomic_DNA"/>
</dbReference>
<dbReference type="Proteomes" id="UP000760668">
    <property type="component" value="Unassembled WGS sequence"/>
</dbReference>
<sequence length="415" mass="47422">MRSWAFSEKQKTVLRWWCGPEQRHDAIICDGAVRSGKTFCMGLSFVCWAMARFQGAAFGLCGKTTVSLRRNLVRGLVPVLEELGFRCEEKVSRSLLTVRRGGRENTFYFFGGKDEGSAALIQGVTLAGVLLDEAALMPRSFVEQACARCSVAGSRLWFNCNPEGPEHWFYKEWIQKAEARNALYLHFTMEDNPGLRPEIRERYSRMFSGAFYRRFVLGEWAAAEGRVYDFFDETYLEDPPDGLSRWCISCDYGTVNPASFGLWGWKDGVWYRVKEFYYDSREKKRQKTDGEYAQDLRALAGGRDIRLVVVDPSAASFIEVLRRDGLRVVKAENNVLSGIRTTAELLREKKLVICRGCDDALREFQLYCWAEGGGQDRVRKEHDHAMDEIRYFAATVAAGREPPYLGAAYVERARF</sequence>
<accession>A0A921MNC5</accession>
<dbReference type="InterPro" id="IPR027417">
    <property type="entry name" value="P-loop_NTPase"/>
</dbReference>
<dbReference type="InterPro" id="IPR006437">
    <property type="entry name" value="Phage_terminase_lsu"/>
</dbReference>
<reference evidence="1" key="1">
    <citation type="journal article" date="2021" name="PeerJ">
        <title>Extensive microbial diversity within the chicken gut microbiome revealed by metagenomics and culture.</title>
        <authorList>
            <person name="Gilroy R."/>
            <person name="Ravi A."/>
            <person name="Getino M."/>
            <person name="Pursley I."/>
            <person name="Horton D.L."/>
            <person name="Alikhan N.F."/>
            <person name="Baker D."/>
            <person name="Gharbi K."/>
            <person name="Hall N."/>
            <person name="Watson M."/>
            <person name="Adriaenssens E.M."/>
            <person name="Foster-Nyarko E."/>
            <person name="Jarju S."/>
            <person name="Secka A."/>
            <person name="Antonio M."/>
            <person name="Oren A."/>
            <person name="Chaudhuri R.R."/>
            <person name="La Ragione R."/>
            <person name="Hildebrand F."/>
            <person name="Pallen M.J."/>
        </authorList>
    </citation>
    <scope>NUCLEOTIDE SEQUENCE</scope>
    <source>
        <strain evidence="1">CHK179-5677</strain>
    </source>
</reference>
<organism evidence="1 2">
    <name type="scientific">Pseudoflavonifractor capillosus</name>
    <dbReference type="NCBI Taxonomy" id="106588"/>
    <lineage>
        <taxon>Bacteria</taxon>
        <taxon>Bacillati</taxon>
        <taxon>Bacillota</taxon>
        <taxon>Clostridia</taxon>
        <taxon>Eubacteriales</taxon>
        <taxon>Oscillospiraceae</taxon>
        <taxon>Pseudoflavonifractor</taxon>
    </lineage>
</organism>
<dbReference type="Gene3D" id="3.40.50.300">
    <property type="entry name" value="P-loop containing nucleotide triphosphate hydrolases"/>
    <property type="match status" value="1"/>
</dbReference>
<dbReference type="Gene3D" id="3.30.420.280">
    <property type="match status" value="1"/>
</dbReference>
<proteinExistence type="predicted"/>
<dbReference type="AlphaFoldDB" id="A0A921MNC5"/>
<evidence type="ECO:0000313" key="2">
    <source>
        <dbReference type="Proteomes" id="UP000760668"/>
    </source>
</evidence>
<name>A0A921MNC5_9FIRM</name>
<comment type="caution">
    <text evidence="1">The sequence shown here is derived from an EMBL/GenBank/DDBJ whole genome shotgun (WGS) entry which is preliminary data.</text>
</comment>
<protein>
    <submittedName>
        <fullName evidence="1">PBSX family phage terminase large subunit</fullName>
    </submittedName>
</protein>
<reference evidence="1" key="2">
    <citation type="submission" date="2021-09" db="EMBL/GenBank/DDBJ databases">
        <authorList>
            <person name="Gilroy R."/>
        </authorList>
    </citation>
    <scope>NUCLEOTIDE SEQUENCE</scope>
    <source>
        <strain evidence="1">CHK179-5677</strain>
    </source>
</reference>
<dbReference type="Pfam" id="PF03237">
    <property type="entry name" value="Terminase_6N"/>
    <property type="match status" value="1"/>
</dbReference>
<dbReference type="NCBIfam" id="TIGR01547">
    <property type="entry name" value="phage_term_2"/>
    <property type="match status" value="1"/>
</dbReference>
<gene>
    <name evidence="1" type="ORF">K8V01_08220</name>
</gene>
<evidence type="ECO:0000313" key="1">
    <source>
        <dbReference type="EMBL" id="HJG86989.1"/>
    </source>
</evidence>
<dbReference type="RefSeq" id="WP_295368239.1">
    <property type="nucleotide sequence ID" value="NZ_DYUC01000082.1"/>
</dbReference>